<organismHost>
    <name type="scientific">Odocoileus hemionus</name>
    <name type="common">Mule deer</name>
    <name type="synonym">Cervus hemionus</name>
    <dbReference type="NCBI Taxonomy" id="9872"/>
</organismHost>
<evidence type="ECO:0000259" key="14">
    <source>
        <dbReference type="PROSITE" id="PS50139"/>
    </source>
</evidence>
<dbReference type="SMART" id="SM00550">
    <property type="entry name" value="Zalpha"/>
    <property type="match status" value="1"/>
</dbReference>
<dbReference type="InterPro" id="IPR009179">
    <property type="entry name" value="E3L"/>
</dbReference>
<keyword evidence="9" id="KW-0922">Interferon antiviral system evasion</keyword>
<dbReference type="GO" id="GO:0052150">
    <property type="term" value="P:symbiont-mediated perturbation of host apoptosis"/>
    <property type="evidence" value="ECO:0007669"/>
    <property type="project" value="UniProtKB-KW"/>
</dbReference>
<protein>
    <submittedName>
        <fullName evidence="15">DsRNA binding PKR inhibitor</fullName>
    </submittedName>
</protein>
<dbReference type="Gene3D" id="3.30.160.20">
    <property type="match status" value="1"/>
</dbReference>
<dbReference type="SUPFAM" id="SSF54768">
    <property type="entry name" value="dsRNA-binding domain-like"/>
    <property type="match status" value="1"/>
</dbReference>
<keyword evidence="5" id="KW-1114">Inhibition of host interferon signaling pathway by virus</keyword>
<dbReference type="Pfam" id="PF00035">
    <property type="entry name" value="dsrm"/>
    <property type="match status" value="1"/>
</dbReference>
<keyword evidence="3" id="KW-1090">Inhibition of host innate immune response by virus</keyword>
<dbReference type="InterPro" id="IPR014720">
    <property type="entry name" value="dsRBD_dom"/>
</dbReference>
<keyword evidence="10" id="KW-0899">Viral immunoevasion</keyword>
<evidence type="ECO:0000256" key="2">
    <source>
        <dbReference type="ARBA" id="ARBA00022581"/>
    </source>
</evidence>
<evidence type="ECO:0000256" key="4">
    <source>
        <dbReference type="ARBA" id="ARBA00022811"/>
    </source>
</evidence>
<evidence type="ECO:0000256" key="6">
    <source>
        <dbReference type="ARBA" id="ARBA00022884"/>
    </source>
</evidence>
<organism evidence="15 16">
    <name type="scientific">Deerpox virus (strain W-1170-84)</name>
    <name type="common">DPV</name>
    <dbReference type="NCBI Taxonomy" id="305676"/>
    <lineage>
        <taxon>Viruses</taxon>
        <taxon>Varidnaviria</taxon>
        <taxon>Bamfordvirae</taxon>
        <taxon>Nucleocytoviricota</taxon>
        <taxon>Pokkesviricetes</taxon>
        <taxon>Chitovirales</taxon>
        <taxon>Poxviridae</taxon>
        <taxon>Chordopoxvirinae</taxon>
        <taxon>Cervidpoxvirus</taxon>
        <taxon>Cervidpoxvirus muledeerpox</taxon>
        <taxon>Mule deerpox virus</taxon>
    </lineage>
</organism>
<keyword evidence="11" id="KW-1119">Modulation of host cell apoptosis by virus</keyword>
<keyword evidence="6 12" id="KW-0694">RNA-binding</keyword>
<dbReference type="SMART" id="SM00358">
    <property type="entry name" value="DSRM"/>
    <property type="match status" value="1"/>
</dbReference>
<keyword evidence="2" id="KW-0945">Host-virus interaction</keyword>
<dbReference type="PROSITE" id="PS50137">
    <property type="entry name" value="DS_RBD"/>
    <property type="match status" value="1"/>
</dbReference>
<dbReference type="GO" id="GO:0039580">
    <property type="term" value="P:symbiont-mediated suppression of host PKR/eIFalpha signaling"/>
    <property type="evidence" value="ECO:0007669"/>
    <property type="project" value="UniProtKB-KW"/>
</dbReference>
<accession>Q08FD9</accession>
<dbReference type="PROSITE" id="PS50139">
    <property type="entry name" value="Z_BINDING"/>
    <property type="match status" value="1"/>
</dbReference>
<dbReference type="Proteomes" id="UP000162522">
    <property type="component" value="Segment"/>
</dbReference>
<proteinExistence type="predicted"/>
<dbReference type="GO" id="GO:0003726">
    <property type="term" value="F:double-stranded RNA adenosine deaminase activity"/>
    <property type="evidence" value="ECO:0007669"/>
    <property type="project" value="InterPro"/>
</dbReference>
<dbReference type="InterPro" id="IPR042371">
    <property type="entry name" value="Z_dom"/>
</dbReference>
<dbReference type="InterPro" id="IPR036388">
    <property type="entry name" value="WH-like_DNA-bd_sf"/>
</dbReference>
<keyword evidence="1" id="KW-1113">Inhibition of host RLR pathway by virus</keyword>
<evidence type="ECO:0000256" key="8">
    <source>
        <dbReference type="ARBA" id="ARBA00023041"/>
    </source>
</evidence>
<dbReference type="GO" id="GO:0030291">
    <property type="term" value="F:protein serine/threonine kinase inhibitor activity"/>
    <property type="evidence" value="ECO:0007669"/>
    <property type="project" value="UniProtKB-KW"/>
</dbReference>
<evidence type="ECO:0000313" key="16">
    <source>
        <dbReference type="Proteomes" id="UP000162522"/>
    </source>
</evidence>
<name>Q08FD9_DPV84</name>
<dbReference type="EMBL" id="AY689437">
    <property type="protein sequence ID" value="ABI99027.1"/>
    <property type="molecule type" value="Genomic_DNA"/>
</dbReference>
<evidence type="ECO:0000256" key="3">
    <source>
        <dbReference type="ARBA" id="ARBA00022632"/>
    </source>
</evidence>
<keyword evidence="8" id="KW-1102">Inhibition of host PKR by virus</keyword>
<evidence type="ECO:0000256" key="1">
    <source>
        <dbReference type="ARBA" id="ARBA00022482"/>
    </source>
</evidence>
<feature type="domain" description="Z-binding" evidence="14">
    <location>
        <begin position="9"/>
        <end position="75"/>
    </location>
</feature>
<reference evidence="15 16" key="1">
    <citation type="journal article" date="2005" name="J. Virol.">
        <title>Genome of deerpox virus.</title>
        <authorList>
            <person name="Afonso C.L."/>
            <person name="Delhon G."/>
            <person name="Tulman E.R."/>
            <person name="Lu Z."/>
            <person name="Zsak A."/>
            <person name="Becerra V.M."/>
            <person name="Zsak L."/>
            <person name="Kutish G.F."/>
            <person name="Rock D.L."/>
        </authorList>
    </citation>
    <scope>NUCLEOTIDE SEQUENCE [LARGE SCALE GENOMIC DNA]</scope>
    <source>
        <strain evidence="15">W-1170-84</strain>
    </source>
</reference>
<evidence type="ECO:0000256" key="11">
    <source>
        <dbReference type="ARBA" id="ARBA00023323"/>
    </source>
</evidence>
<dbReference type="GO" id="GO:0039557">
    <property type="term" value="P:symbiont-mediated suppression of host cytoplasmic pattern recognition receptor signaling pathway via inhibition of IRF7 activity"/>
    <property type="evidence" value="ECO:0007669"/>
    <property type="project" value="UniProtKB-KW"/>
</dbReference>
<dbReference type="CDD" id="cd19875">
    <property type="entry name" value="DSRM_EIF2AK2-like"/>
    <property type="match status" value="1"/>
</dbReference>
<dbReference type="SUPFAM" id="SSF46785">
    <property type="entry name" value="Winged helix' DNA-binding domain"/>
    <property type="match status" value="1"/>
</dbReference>
<dbReference type="Gene3D" id="1.10.10.10">
    <property type="entry name" value="Winged helix-like DNA-binding domain superfamily/Winged helix DNA-binding domain"/>
    <property type="match status" value="1"/>
</dbReference>
<dbReference type="PIRSF" id="PIRSF004008">
    <property type="entry name" value="VAC_E3L"/>
    <property type="match status" value="1"/>
</dbReference>
<evidence type="ECO:0000256" key="10">
    <source>
        <dbReference type="ARBA" id="ARBA00023280"/>
    </source>
</evidence>
<evidence type="ECO:0000256" key="12">
    <source>
        <dbReference type="PROSITE-ProRule" id="PRU00266"/>
    </source>
</evidence>
<dbReference type="GO" id="GO:0039502">
    <property type="term" value="P:symbiont-mediated suppression of host type I interferon-mediated signaling pathway"/>
    <property type="evidence" value="ECO:0007669"/>
    <property type="project" value="UniProtKB-KW"/>
</dbReference>
<gene>
    <name evidence="15" type="ORF">DpV84gp042</name>
</gene>
<evidence type="ECO:0000256" key="5">
    <source>
        <dbReference type="ARBA" id="ARBA00022830"/>
    </source>
</evidence>
<dbReference type="GO" id="GO:0003723">
    <property type="term" value="F:RNA binding"/>
    <property type="evidence" value="ECO:0007669"/>
    <property type="project" value="UniProtKB-UniRule"/>
</dbReference>
<evidence type="ECO:0000313" key="15">
    <source>
        <dbReference type="EMBL" id="ABI99027.1"/>
    </source>
</evidence>
<keyword evidence="4" id="KW-1093">Inhibition of host IRF7 by virus</keyword>
<sequence>MSVHARGCNYSDMEITKLVKDIITNLPLGRHITALEIARQLNVEKSYINRQLYKLYHEGLLNVIPTNPPRWFKKTCTKEEEDVMSVIVETNTYLDELDIETMGKNNPELFGDTIPYEKILAWKDKNPCSVLNEYCQYTSRDWYIDIISSGPIHKPLFTATLCISGVKFRSAIGSTKKEAKTNATRMAMDLIINNSIIKF</sequence>
<dbReference type="GO" id="GO:0039548">
    <property type="term" value="P:symbiont-mediated suppression of host cytoplasmic pattern recognition receptor signaling pathway via inhibition of IRF3 activity"/>
    <property type="evidence" value="ECO:0007669"/>
    <property type="project" value="UniProtKB-KW"/>
</dbReference>
<feature type="domain" description="DRBM" evidence="13">
    <location>
        <begin position="126"/>
        <end position="193"/>
    </location>
</feature>
<dbReference type="InterPro" id="IPR036390">
    <property type="entry name" value="WH_DNA-bd_sf"/>
</dbReference>
<dbReference type="Pfam" id="PF02295">
    <property type="entry name" value="z-alpha"/>
    <property type="match status" value="1"/>
</dbReference>
<evidence type="ECO:0000259" key="13">
    <source>
        <dbReference type="PROSITE" id="PS50137"/>
    </source>
</evidence>
<evidence type="ECO:0000256" key="9">
    <source>
        <dbReference type="ARBA" id="ARBA00023258"/>
    </source>
</evidence>
<evidence type="ECO:0000256" key="7">
    <source>
        <dbReference type="ARBA" id="ARBA00022931"/>
    </source>
</evidence>
<keyword evidence="7" id="KW-1092">Inhibition of host IRF3 by virus</keyword>